<dbReference type="VEuPathDB" id="TriTrypDB:LPMP_331920"/>
<dbReference type="AlphaFoldDB" id="A0A088RZA2"/>
<dbReference type="InterPro" id="IPR005225">
    <property type="entry name" value="Small_GTP-bd"/>
</dbReference>
<keyword evidence="1" id="KW-0547">Nucleotide-binding</keyword>
<dbReference type="PRINTS" id="PR00449">
    <property type="entry name" value="RASTRNSFRMNG"/>
</dbReference>
<dbReference type="PANTHER" id="PTHR47977">
    <property type="entry name" value="RAS-RELATED PROTEIN RAB"/>
    <property type="match status" value="1"/>
</dbReference>
<dbReference type="NCBIfam" id="TIGR00231">
    <property type="entry name" value="small_GTP"/>
    <property type="match status" value="1"/>
</dbReference>
<reference evidence="3 4" key="1">
    <citation type="journal article" date="2015" name="Sci. Rep.">
        <title>The genome of Leishmania panamensis: insights into genomics of the L. (Viannia) subgenus.</title>
        <authorList>
            <person name="Llanes A."/>
            <person name="Restrepo C.M."/>
            <person name="Vecchio G.D."/>
            <person name="Anguizola F.J."/>
            <person name="Lleonart R."/>
        </authorList>
    </citation>
    <scope>NUCLEOTIDE SEQUENCE [LARGE SCALE GENOMIC DNA]</scope>
    <source>
        <strain evidence="3 4">MHOM/PA/94/PSC-1</strain>
    </source>
</reference>
<dbReference type="GO" id="GO:0003924">
    <property type="term" value="F:GTPase activity"/>
    <property type="evidence" value="ECO:0007669"/>
    <property type="project" value="InterPro"/>
</dbReference>
<gene>
    <name evidence="3" type="ORF">LPMP_331920</name>
</gene>
<dbReference type="InterPro" id="IPR027417">
    <property type="entry name" value="P-loop_NTPase"/>
</dbReference>
<dbReference type="PROSITE" id="PS51421">
    <property type="entry name" value="RAS"/>
    <property type="match status" value="1"/>
</dbReference>
<dbReference type="VEuPathDB" id="TriTrypDB:LPAL13_330026300"/>
<dbReference type="CDD" id="cd01863">
    <property type="entry name" value="Rab18"/>
    <property type="match status" value="1"/>
</dbReference>
<accession>A0A088RZA2</accession>
<dbReference type="PROSITE" id="PS51419">
    <property type="entry name" value="RAB"/>
    <property type="match status" value="1"/>
</dbReference>
<keyword evidence="2" id="KW-0342">GTP-binding</keyword>
<dbReference type="FunFam" id="3.40.50.300:FF:001918">
    <property type="entry name" value="Small GTP-binding protein Rab18"/>
    <property type="match status" value="1"/>
</dbReference>
<evidence type="ECO:0000256" key="1">
    <source>
        <dbReference type="ARBA" id="ARBA00022741"/>
    </source>
</evidence>
<dbReference type="InterPro" id="IPR050227">
    <property type="entry name" value="Rab"/>
</dbReference>
<organism evidence="3 4">
    <name type="scientific">Leishmania panamensis</name>
    <dbReference type="NCBI Taxonomy" id="5679"/>
    <lineage>
        <taxon>Eukaryota</taxon>
        <taxon>Discoba</taxon>
        <taxon>Euglenozoa</taxon>
        <taxon>Kinetoplastea</taxon>
        <taxon>Metakinetoplastina</taxon>
        <taxon>Trypanosomatida</taxon>
        <taxon>Trypanosomatidae</taxon>
        <taxon>Leishmaniinae</taxon>
        <taxon>Leishmania</taxon>
        <taxon>Leishmania guyanensis species complex</taxon>
    </lineage>
</organism>
<dbReference type="RefSeq" id="XP_010702283.1">
    <property type="nucleotide sequence ID" value="XM_010703981.1"/>
</dbReference>
<dbReference type="Gene3D" id="3.40.50.300">
    <property type="entry name" value="P-loop containing nucleotide triphosphate hydrolases"/>
    <property type="match status" value="1"/>
</dbReference>
<dbReference type="Pfam" id="PF00071">
    <property type="entry name" value="Ras"/>
    <property type="match status" value="1"/>
</dbReference>
<evidence type="ECO:0000256" key="2">
    <source>
        <dbReference type="ARBA" id="ARBA00023134"/>
    </source>
</evidence>
<protein>
    <submittedName>
        <fullName evidence="3">Small GTP-binding protein Rab18, putative</fullName>
    </submittedName>
</protein>
<dbReference type="GeneID" id="22578345"/>
<evidence type="ECO:0000313" key="4">
    <source>
        <dbReference type="Proteomes" id="UP000063063"/>
    </source>
</evidence>
<evidence type="ECO:0000313" key="3">
    <source>
        <dbReference type="EMBL" id="AIO01483.1"/>
    </source>
</evidence>
<dbReference type="GO" id="GO:0005525">
    <property type="term" value="F:GTP binding"/>
    <property type="evidence" value="ECO:0007669"/>
    <property type="project" value="UniProtKB-KW"/>
</dbReference>
<dbReference type="SMART" id="SM00175">
    <property type="entry name" value="RAB"/>
    <property type="match status" value="1"/>
</dbReference>
<dbReference type="SUPFAM" id="SSF52540">
    <property type="entry name" value="P-loop containing nucleoside triphosphate hydrolases"/>
    <property type="match status" value="1"/>
</dbReference>
<sequence length="218" mass="23696">MSSTTGADKTIKVLLIGDSGVGKSSLLLSFTTGAFDGNIPSTIGIDFKVKKVDVVDAHTGGKATVNLQLWDTAGQERFRTLTSSYYRGAQAVVLVYDVNEPKSFHGLKKWLDEANSYCRRDEAESNSMVFLLIGNKADLCPDENSMPLPLSTAQGFAQQNNMLFALTSAKTRIGVTQAFDEVARSVYDKLQDLEQYERRRMTNLNGGSNTGEGGQGCC</sequence>
<dbReference type="EMBL" id="CP009402">
    <property type="protein sequence ID" value="AIO01483.1"/>
    <property type="molecule type" value="Genomic_DNA"/>
</dbReference>
<keyword evidence="4" id="KW-1185">Reference proteome</keyword>
<dbReference type="SMART" id="SM00174">
    <property type="entry name" value="RHO"/>
    <property type="match status" value="1"/>
</dbReference>
<dbReference type="KEGG" id="lpan:LPMP_331920"/>
<name>A0A088RZA2_LEIPA</name>
<proteinExistence type="predicted"/>
<dbReference type="PROSITE" id="PS51420">
    <property type="entry name" value="RHO"/>
    <property type="match status" value="1"/>
</dbReference>
<dbReference type="eggNOG" id="KOG0078">
    <property type="taxonomic scope" value="Eukaryota"/>
</dbReference>
<dbReference type="SMART" id="SM00173">
    <property type="entry name" value="RAS"/>
    <property type="match status" value="1"/>
</dbReference>
<dbReference type="InterPro" id="IPR001806">
    <property type="entry name" value="Small_GTPase"/>
</dbReference>
<dbReference type="Proteomes" id="UP000063063">
    <property type="component" value="Chromosome 33"/>
</dbReference>
<dbReference type="OrthoDB" id="9989112at2759"/>